<dbReference type="PRINTS" id="PR00723">
    <property type="entry name" value="SUBTILISIN"/>
</dbReference>
<dbReference type="InterPro" id="IPR036852">
    <property type="entry name" value="Peptidase_S8/S53_dom_sf"/>
</dbReference>
<dbReference type="PROSITE" id="PS00138">
    <property type="entry name" value="SUBTILASE_SER"/>
    <property type="match status" value="1"/>
</dbReference>
<accession>A0ABQ1UI88</accession>
<dbReference type="CDD" id="cd07483">
    <property type="entry name" value="Peptidases_S8_Subtilisin_Novo-like"/>
    <property type="match status" value="1"/>
</dbReference>
<keyword evidence="2 5" id="KW-0645">Protease</keyword>
<dbReference type="PROSITE" id="PS51892">
    <property type="entry name" value="SUBTILASE"/>
    <property type="match status" value="1"/>
</dbReference>
<feature type="compositionally biased region" description="Basic and acidic residues" evidence="6">
    <location>
        <begin position="275"/>
        <end position="289"/>
    </location>
</feature>
<reference evidence="10" key="1">
    <citation type="journal article" date="2019" name="Int. J. Syst. Evol. Microbiol.">
        <title>The Global Catalogue of Microorganisms (GCM) 10K type strain sequencing project: providing services to taxonomists for standard genome sequencing and annotation.</title>
        <authorList>
            <consortium name="The Broad Institute Genomics Platform"/>
            <consortium name="The Broad Institute Genome Sequencing Center for Infectious Disease"/>
            <person name="Wu L."/>
            <person name="Ma J."/>
        </authorList>
    </citation>
    <scope>NUCLEOTIDE SEQUENCE [LARGE SCALE GENOMIC DNA]</scope>
    <source>
        <strain evidence="10">CGMCC 1.15197</strain>
    </source>
</reference>
<feature type="region of interest" description="Disordered" evidence="6">
    <location>
        <begin position="275"/>
        <end position="299"/>
    </location>
</feature>
<dbReference type="Proteomes" id="UP000632273">
    <property type="component" value="Unassembled WGS sequence"/>
</dbReference>
<evidence type="ECO:0000256" key="2">
    <source>
        <dbReference type="ARBA" id="ARBA00022670"/>
    </source>
</evidence>
<feature type="active site" description="Charge relay system" evidence="5">
    <location>
        <position position="300"/>
    </location>
</feature>
<dbReference type="PROSITE" id="PS00137">
    <property type="entry name" value="SUBTILASE_HIS"/>
    <property type="match status" value="1"/>
</dbReference>
<evidence type="ECO:0000256" key="1">
    <source>
        <dbReference type="ARBA" id="ARBA00011073"/>
    </source>
</evidence>
<evidence type="ECO:0000256" key="4">
    <source>
        <dbReference type="ARBA" id="ARBA00022825"/>
    </source>
</evidence>
<evidence type="ECO:0000256" key="7">
    <source>
        <dbReference type="SAM" id="SignalP"/>
    </source>
</evidence>
<keyword evidence="3 5" id="KW-0378">Hydrolase</keyword>
<feature type="signal peptide" evidence="7">
    <location>
        <begin position="1"/>
        <end position="24"/>
    </location>
</feature>
<evidence type="ECO:0000259" key="8">
    <source>
        <dbReference type="Pfam" id="PF00082"/>
    </source>
</evidence>
<evidence type="ECO:0000256" key="6">
    <source>
        <dbReference type="SAM" id="MobiDB-lite"/>
    </source>
</evidence>
<dbReference type="InterPro" id="IPR015500">
    <property type="entry name" value="Peptidase_S8_subtilisin-rel"/>
</dbReference>
<keyword evidence="4 5" id="KW-0720">Serine protease</keyword>
<dbReference type="InterPro" id="IPR051048">
    <property type="entry name" value="Peptidase_S8/S53_subtilisin"/>
</dbReference>
<dbReference type="Gene3D" id="3.40.50.200">
    <property type="entry name" value="Peptidase S8/S53 domain"/>
    <property type="match status" value="2"/>
</dbReference>
<dbReference type="RefSeq" id="WP_188815219.1">
    <property type="nucleotide sequence ID" value="NZ_BMHT01000006.1"/>
</dbReference>
<evidence type="ECO:0000313" key="10">
    <source>
        <dbReference type="Proteomes" id="UP000632273"/>
    </source>
</evidence>
<organism evidence="9 10">
    <name type="scientific">Hymenobacter cavernae</name>
    <dbReference type="NCBI Taxonomy" id="2044852"/>
    <lineage>
        <taxon>Bacteria</taxon>
        <taxon>Pseudomonadati</taxon>
        <taxon>Bacteroidota</taxon>
        <taxon>Cytophagia</taxon>
        <taxon>Cytophagales</taxon>
        <taxon>Hymenobacteraceae</taxon>
        <taxon>Hymenobacter</taxon>
    </lineage>
</organism>
<dbReference type="PANTHER" id="PTHR43399">
    <property type="entry name" value="SUBTILISIN-RELATED"/>
    <property type="match status" value="1"/>
</dbReference>
<comment type="similarity">
    <text evidence="1 5">Belongs to the peptidase S8 family.</text>
</comment>
<dbReference type="PANTHER" id="PTHR43399:SF4">
    <property type="entry name" value="CELL WALL-ASSOCIATED PROTEASE"/>
    <property type="match status" value="1"/>
</dbReference>
<dbReference type="Pfam" id="PF00082">
    <property type="entry name" value="Peptidase_S8"/>
    <property type="match status" value="1"/>
</dbReference>
<evidence type="ECO:0000256" key="3">
    <source>
        <dbReference type="ARBA" id="ARBA00022801"/>
    </source>
</evidence>
<dbReference type="InterPro" id="IPR034080">
    <property type="entry name" value="Protease_P7-like_dom"/>
</dbReference>
<feature type="active site" description="Charge relay system" evidence="5">
    <location>
        <position position="78"/>
    </location>
</feature>
<gene>
    <name evidence="9" type="ORF">GCM10011383_33900</name>
</gene>
<sequence length="543" mass="59593">MHFSVRPGFAFLLASLLQSATGFAQTPAPAPTPADAQSQQWFHLDFQKDAAVGISTQRTYQELLKNRKPTPVIVAVIDGGVDTAHQDLRRVMWKNPKEIAGNGQDDDHNGFVDDVYGWNFLGAKDGRNVDIDTYEDTRLMAKLQPLYEGKTRTSVPTAKREEFDLYTQVKKTYQEKLDENTKQAQQIGQLYEQTEQVVTQVKQALNVQRLDTATLHHPPTSNPALLEVSQQLYQGITTMGFADAESVVAEMKKAAEHGKTGLDYSLNLKYNPREIIGDNPENTKDRAYGNKDVTGPDPEHGTHVAGIIAADRDNNLGVQGVAGSVRIMAVRAVPNGDEHDKDIANAIRYAVDNGAQIINMSFGKYYSPQRPAVEEAIRYAGTKGVLLVHSAGNENKDLDVETQYPSPRFLDGKTIPNMITVGASARQDDEKLAAEFSNYGKRTVDVFAPGVNIYSTLPGNKYGNESGTSMAGPVVSGIAAVLKSYFPKLTPVDLKRIIQQSAVPYHTQVFKPGTQTKVPFDQLSNTGGVVNLYRAVQLAQQQP</sequence>
<feature type="chain" id="PRO_5045946972" evidence="7">
    <location>
        <begin position="25"/>
        <end position="543"/>
    </location>
</feature>
<dbReference type="InterPro" id="IPR023828">
    <property type="entry name" value="Peptidase_S8_Ser-AS"/>
</dbReference>
<feature type="domain" description="Peptidase S8/S53" evidence="8">
    <location>
        <begin position="72"/>
        <end position="507"/>
    </location>
</feature>
<name>A0ABQ1UI88_9BACT</name>
<evidence type="ECO:0000313" key="9">
    <source>
        <dbReference type="EMBL" id="GGF19528.1"/>
    </source>
</evidence>
<proteinExistence type="inferred from homology"/>
<dbReference type="InterPro" id="IPR000209">
    <property type="entry name" value="Peptidase_S8/S53_dom"/>
</dbReference>
<evidence type="ECO:0000256" key="5">
    <source>
        <dbReference type="PROSITE-ProRule" id="PRU01240"/>
    </source>
</evidence>
<dbReference type="InterPro" id="IPR022398">
    <property type="entry name" value="Peptidase_S8_His-AS"/>
</dbReference>
<comment type="caution">
    <text evidence="9">The sequence shown here is derived from an EMBL/GenBank/DDBJ whole genome shotgun (WGS) entry which is preliminary data.</text>
</comment>
<keyword evidence="7" id="KW-0732">Signal</keyword>
<feature type="active site" description="Charge relay system" evidence="5">
    <location>
        <position position="469"/>
    </location>
</feature>
<protein>
    <submittedName>
        <fullName evidence="9">Peptidase S8</fullName>
    </submittedName>
</protein>
<dbReference type="EMBL" id="BMHT01000006">
    <property type="protein sequence ID" value="GGF19528.1"/>
    <property type="molecule type" value="Genomic_DNA"/>
</dbReference>
<keyword evidence="10" id="KW-1185">Reference proteome</keyword>
<dbReference type="SUPFAM" id="SSF52743">
    <property type="entry name" value="Subtilisin-like"/>
    <property type="match status" value="1"/>
</dbReference>